<organism evidence="1 2">
    <name type="scientific">Protopolystoma xenopodis</name>
    <dbReference type="NCBI Taxonomy" id="117903"/>
    <lineage>
        <taxon>Eukaryota</taxon>
        <taxon>Metazoa</taxon>
        <taxon>Spiralia</taxon>
        <taxon>Lophotrochozoa</taxon>
        <taxon>Platyhelminthes</taxon>
        <taxon>Monogenea</taxon>
        <taxon>Polyopisthocotylea</taxon>
        <taxon>Polystomatidea</taxon>
        <taxon>Polystomatidae</taxon>
        <taxon>Protopolystoma</taxon>
    </lineage>
</organism>
<accession>A0A448X1G7</accession>
<protein>
    <submittedName>
        <fullName evidence="1">Uncharacterized protein</fullName>
    </submittedName>
</protein>
<comment type="caution">
    <text evidence="1">The sequence shown here is derived from an EMBL/GenBank/DDBJ whole genome shotgun (WGS) entry which is preliminary data.</text>
</comment>
<sequence length="335" mass="34593">MLSCFYQIRQRLKEVVLSRARHKRTRGRRSLDLGHNPTYITHSLLSSSAVATPTCIGSIGSLMPGQPPTKSCTTAISVGGSGNSLEPLNLEVSGQVDETSANSQARMMMMMMMAATGDFGQAGSLISPVQFPVGIATSTAASPTTTSIAASGTTNLTSLSDTTTPTRDHNARWFSGSVNSNTAASIAACTGLSPISLSASVASASPAYPDHLCTLTPHSPPPSPSPCGPSPCMAVLHSLSPGQPCNQHKVFSKPTLLPASTTGVNVGPAGFDRQSRIPAAAKGFGRSNLINCSRSDADGEQVRLVSEISTSESPWSQATAFHAANAGLARSPLRG</sequence>
<proteinExistence type="predicted"/>
<gene>
    <name evidence="1" type="ORF">PXEA_LOCUS19018</name>
</gene>
<dbReference type="EMBL" id="CAAALY010074906">
    <property type="protein sequence ID" value="VEL25578.1"/>
    <property type="molecule type" value="Genomic_DNA"/>
</dbReference>
<dbReference type="AlphaFoldDB" id="A0A448X1G7"/>
<dbReference type="Proteomes" id="UP000784294">
    <property type="component" value="Unassembled WGS sequence"/>
</dbReference>
<keyword evidence="2" id="KW-1185">Reference proteome</keyword>
<name>A0A448X1G7_9PLAT</name>
<reference evidence="1" key="1">
    <citation type="submission" date="2018-11" db="EMBL/GenBank/DDBJ databases">
        <authorList>
            <consortium name="Pathogen Informatics"/>
        </authorList>
    </citation>
    <scope>NUCLEOTIDE SEQUENCE</scope>
</reference>
<evidence type="ECO:0000313" key="2">
    <source>
        <dbReference type="Proteomes" id="UP000784294"/>
    </source>
</evidence>
<evidence type="ECO:0000313" key="1">
    <source>
        <dbReference type="EMBL" id="VEL25578.1"/>
    </source>
</evidence>